<keyword evidence="4" id="KW-1185">Reference proteome</keyword>
<evidence type="ECO:0000259" key="2">
    <source>
        <dbReference type="Pfam" id="PF01695"/>
    </source>
</evidence>
<dbReference type="AlphaFoldDB" id="A0A1P8UIE3"/>
<evidence type="ECO:0000256" key="1">
    <source>
        <dbReference type="SAM" id="MobiDB-lite"/>
    </source>
</evidence>
<protein>
    <submittedName>
        <fullName evidence="3">Transposase</fullName>
    </submittedName>
</protein>
<dbReference type="Proteomes" id="UP000243807">
    <property type="component" value="Chromosome"/>
</dbReference>
<dbReference type="Pfam" id="PF01695">
    <property type="entry name" value="IstB_IS21"/>
    <property type="match status" value="1"/>
</dbReference>
<dbReference type="EMBL" id="CP019434">
    <property type="protein sequence ID" value="APZ43606.1"/>
    <property type="molecule type" value="Genomic_DNA"/>
</dbReference>
<feature type="region of interest" description="Disordered" evidence="1">
    <location>
        <begin position="20"/>
        <end position="39"/>
    </location>
</feature>
<dbReference type="KEGG" id="afy:BW247_11340"/>
<evidence type="ECO:0000313" key="4">
    <source>
        <dbReference type="Proteomes" id="UP000243807"/>
    </source>
</evidence>
<dbReference type="GO" id="GO:0005524">
    <property type="term" value="F:ATP binding"/>
    <property type="evidence" value="ECO:0007669"/>
    <property type="project" value="InterPro"/>
</dbReference>
<feature type="non-terminal residue" evidence="3">
    <location>
        <position position="1"/>
    </location>
</feature>
<gene>
    <name evidence="3" type="ORF">BW247_11340</name>
</gene>
<sequence length="39" mass="4534">ATLADAILDRLLHRAHRITMTGDSMRKRQADLTDRDRKD</sequence>
<accession>A0A1P8UIE3</accession>
<dbReference type="InterPro" id="IPR002611">
    <property type="entry name" value="IstB_ATP-bd"/>
</dbReference>
<name>A0A1P8UIE3_9GAMM</name>
<feature type="compositionally biased region" description="Basic and acidic residues" evidence="1">
    <location>
        <begin position="24"/>
        <end position="39"/>
    </location>
</feature>
<evidence type="ECO:0000313" key="3">
    <source>
        <dbReference type="EMBL" id="APZ43606.1"/>
    </source>
</evidence>
<reference evidence="3 4" key="1">
    <citation type="submission" date="2017-01" db="EMBL/GenBank/DDBJ databases">
        <title>Draft sequence of Acidihalobacter ferrooxidans strain DSM 14175 (strain V8).</title>
        <authorList>
            <person name="Khaleque H.N."/>
            <person name="Ramsay J.P."/>
            <person name="Murphy R.J.T."/>
            <person name="Kaksonen A.H."/>
            <person name="Boxall N.J."/>
            <person name="Watkin E.L.J."/>
        </authorList>
    </citation>
    <scope>NUCLEOTIDE SEQUENCE [LARGE SCALE GENOMIC DNA]</scope>
    <source>
        <strain evidence="3 4">V8</strain>
    </source>
</reference>
<organism evidence="3 4">
    <name type="scientific">Acidihalobacter ferrooxydans</name>
    <dbReference type="NCBI Taxonomy" id="1765967"/>
    <lineage>
        <taxon>Bacteria</taxon>
        <taxon>Pseudomonadati</taxon>
        <taxon>Pseudomonadota</taxon>
        <taxon>Gammaproteobacteria</taxon>
        <taxon>Chromatiales</taxon>
        <taxon>Ectothiorhodospiraceae</taxon>
        <taxon>Acidihalobacter</taxon>
    </lineage>
</organism>
<proteinExistence type="predicted"/>
<feature type="domain" description="IstB-like ATP-binding" evidence="2">
    <location>
        <begin position="1"/>
        <end position="30"/>
    </location>
</feature>